<evidence type="ECO:0000313" key="1">
    <source>
        <dbReference type="EMBL" id="GFO39808.1"/>
    </source>
</evidence>
<comment type="caution">
    <text evidence="1">The sequence shown here is derived from an EMBL/GenBank/DDBJ whole genome shotgun (WGS) entry which is preliminary data.</text>
</comment>
<protein>
    <submittedName>
        <fullName evidence="1">Uncharacterized protein</fullName>
    </submittedName>
</protein>
<sequence>MNIFLVQFCPCSVQYRYYRATVEQRRVSRSPLKVCLAKQTVCPLEARPPTLPARISRSNPVNRHEATTRISSLVLSLNPHERSPPLRPPSA</sequence>
<dbReference type="AlphaFoldDB" id="A0AAV4D6F6"/>
<organism evidence="1 2">
    <name type="scientific">Plakobranchus ocellatus</name>
    <dbReference type="NCBI Taxonomy" id="259542"/>
    <lineage>
        <taxon>Eukaryota</taxon>
        <taxon>Metazoa</taxon>
        <taxon>Spiralia</taxon>
        <taxon>Lophotrochozoa</taxon>
        <taxon>Mollusca</taxon>
        <taxon>Gastropoda</taxon>
        <taxon>Heterobranchia</taxon>
        <taxon>Euthyneura</taxon>
        <taxon>Panpulmonata</taxon>
        <taxon>Sacoglossa</taxon>
        <taxon>Placobranchoidea</taxon>
        <taxon>Plakobranchidae</taxon>
        <taxon>Plakobranchus</taxon>
    </lineage>
</organism>
<dbReference type="EMBL" id="BLXT01007525">
    <property type="protein sequence ID" value="GFO39808.1"/>
    <property type="molecule type" value="Genomic_DNA"/>
</dbReference>
<dbReference type="Proteomes" id="UP000735302">
    <property type="component" value="Unassembled WGS sequence"/>
</dbReference>
<evidence type="ECO:0000313" key="2">
    <source>
        <dbReference type="Proteomes" id="UP000735302"/>
    </source>
</evidence>
<name>A0AAV4D6F6_9GAST</name>
<reference evidence="1 2" key="1">
    <citation type="journal article" date="2021" name="Elife">
        <title>Chloroplast acquisition without the gene transfer in kleptoplastic sea slugs, Plakobranchus ocellatus.</title>
        <authorList>
            <person name="Maeda T."/>
            <person name="Takahashi S."/>
            <person name="Yoshida T."/>
            <person name="Shimamura S."/>
            <person name="Takaki Y."/>
            <person name="Nagai Y."/>
            <person name="Toyoda A."/>
            <person name="Suzuki Y."/>
            <person name="Arimoto A."/>
            <person name="Ishii H."/>
            <person name="Satoh N."/>
            <person name="Nishiyama T."/>
            <person name="Hasebe M."/>
            <person name="Maruyama T."/>
            <person name="Minagawa J."/>
            <person name="Obokata J."/>
            <person name="Shigenobu S."/>
        </authorList>
    </citation>
    <scope>NUCLEOTIDE SEQUENCE [LARGE SCALE GENOMIC DNA]</scope>
</reference>
<keyword evidence="2" id="KW-1185">Reference proteome</keyword>
<accession>A0AAV4D6F6</accession>
<proteinExistence type="predicted"/>
<gene>
    <name evidence="1" type="ORF">PoB_006631300</name>
</gene>